<reference evidence="1" key="1">
    <citation type="submission" date="2021-05" db="EMBL/GenBank/DDBJ databases">
        <authorList>
            <person name="Scholz U."/>
            <person name="Mascher M."/>
            <person name="Fiebig A."/>
        </authorList>
    </citation>
    <scope>NUCLEOTIDE SEQUENCE [LARGE SCALE GENOMIC DNA]</scope>
</reference>
<keyword evidence="2" id="KW-1185">Reference proteome</keyword>
<dbReference type="Proteomes" id="UP001732700">
    <property type="component" value="Chromosome 4A"/>
</dbReference>
<organism evidence="1 2">
    <name type="scientific">Avena sativa</name>
    <name type="common">Oat</name>
    <dbReference type="NCBI Taxonomy" id="4498"/>
    <lineage>
        <taxon>Eukaryota</taxon>
        <taxon>Viridiplantae</taxon>
        <taxon>Streptophyta</taxon>
        <taxon>Embryophyta</taxon>
        <taxon>Tracheophyta</taxon>
        <taxon>Spermatophyta</taxon>
        <taxon>Magnoliopsida</taxon>
        <taxon>Liliopsida</taxon>
        <taxon>Poales</taxon>
        <taxon>Poaceae</taxon>
        <taxon>BOP clade</taxon>
        <taxon>Pooideae</taxon>
        <taxon>Poodae</taxon>
        <taxon>Poeae</taxon>
        <taxon>Poeae Chloroplast Group 1 (Aveneae type)</taxon>
        <taxon>Aveninae</taxon>
        <taxon>Avena</taxon>
    </lineage>
</organism>
<dbReference type="EnsemblPlants" id="AVESA.00010b.r2.4AG0626810.1">
    <property type="protein sequence ID" value="AVESA.00010b.r2.4AG0626810.1.CDS"/>
    <property type="gene ID" value="AVESA.00010b.r2.4AG0626810"/>
</dbReference>
<accession>A0ACD5WHN9</accession>
<reference evidence="1" key="2">
    <citation type="submission" date="2025-09" db="UniProtKB">
        <authorList>
            <consortium name="EnsemblPlants"/>
        </authorList>
    </citation>
    <scope>IDENTIFICATION</scope>
</reference>
<sequence length="79" mass="8860">MDARHATLCFLLLLVLYGNPTALAEDCRYRSNPMPLCRDAWCKTECWMEGAVVNARVTESKCVGSGVKSSCYCTFCKRD</sequence>
<protein>
    <submittedName>
        <fullName evidence="1">Uncharacterized protein</fullName>
    </submittedName>
</protein>
<evidence type="ECO:0000313" key="1">
    <source>
        <dbReference type="EnsemblPlants" id="AVESA.00010b.r2.4AG0626810.1.CDS"/>
    </source>
</evidence>
<name>A0ACD5WHN9_AVESA</name>
<proteinExistence type="predicted"/>
<evidence type="ECO:0000313" key="2">
    <source>
        <dbReference type="Proteomes" id="UP001732700"/>
    </source>
</evidence>